<sequence>MLFIGIPVDPHKDARSKWLYWVVGPMVSATFLAIAFYSSMNKSETTDLIGAVVAGAIFAYLGFGAGYVRKRWPIGRWPGSRS</sequence>
<keyword evidence="1" id="KW-0812">Transmembrane</keyword>
<evidence type="ECO:0000256" key="1">
    <source>
        <dbReference type="SAM" id="Phobius"/>
    </source>
</evidence>
<keyword evidence="1" id="KW-0472">Membrane</keyword>
<protein>
    <recommendedName>
        <fullName evidence="4">Transmembrane protein</fullName>
    </recommendedName>
</protein>
<evidence type="ECO:0000313" key="3">
    <source>
        <dbReference type="Proteomes" id="UP000093943"/>
    </source>
</evidence>
<comment type="caution">
    <text evidence="2">The sequence shown here is derived from an EMBL/GenBank/DDBJ whole genome shotgun (WGS) entry which is preliminary data.</text>
</comment>
<dbReference type="Proteomes" id="UP000093943">
    <property type="component" value="Unassembled WGS sequence"/>
</dbReference>
<feature type="transmembrane region" description="Helical" evidence="1">
    <location>
        <begin position="49"/>
        <end position="68"/>
    </location>
</feature>
<feature type="transmembrane region" description="Helical" evidence="1">
    <location>
        <begin position="18"/>
        <end position="37"/>
    </location>
</feature>
<evidence type="ECO:0008006" key="4">
    <source>
        <dbReference type="Google" id="ProtNLM"/>
    </source>
</evidence>
<proteinExistence type="predicted"/>
<gene>
    <name evidence="2" type="ORF">A5710_03340</name>
</gene>
<dbReference type="AlphaFoldDB" id="A0A1A2P1N0"/>
<evidence type="ECO:0000313" key="2">
    <source>
        <dbReference type="EMBL" id="OBI28564.1"/>
    </source>
</evidence>
<reference evidence="3" key="1">
    <citation type="submission" date="2016-06" db="EMBL/GenBank/DDBJ databases">
        <authorList>
            <person name="Sutton G."/>
            <person name="Brinkac L."/>
            <person name="Sanka R."/>
            <person name="Adams M."/>
            <person name="Lau E."/>
            <person name="Sam S."/>
            <person name="Sreng N."/>
            <person name="Him V."/>
            <person name="Kerleguer A."/>
            <person name="Cheng S."/>
        </authorList>
    </citation>
    <scope>NUCLEOTIDE SEQUENCE [LARGE SCALE GENOMIC DNA]</scope>
    <source>
        <strain evidence="3">E1876</strain>
    </source>
</reference>
<keyword evidence="1" id="KW-1133">Transmembrane helix</keyword>
<name>A0A1A2P1N0_MYCSD</name>
<accession>A0A1A2P1N0</accession>
<dbReference type="EMBL" id="LZKG01000102">
    <property type="protein sequence ID" value="OBI28564.1"/>
    <property type="molecule type" value="Genomic_DNA"/>
</dbReference>
<organism evidence="2 3">
    <name type="scientific">Mycolicibacter sinensis (strain JDM601)</name>
    <name type="common">Mycobacterium sinense</name>
    <dbReference type="NCBI Taxonomy" id="875328"/>
    <lineage>
        <taxon>Bacteria</taxon>
        <taxon>Bacillati</taxon>
        <taxon>Actinomycetota</taxon>
        <taxon>Actinomycetes</taxon>
        <taxon>Mycobacteriales</taxon>
        <taxon>Mycobacteriaceae</taxon>
        <taxon>Mycolicibacter</taxon>
    </lineage>
</organism>